<dbReference type="SMART" id="SM00062">
    <property type="entry name" value="PBPb"/>
    <property type="match status" value="1"/>
</dbReference>
<feature type="chain" id="PRO_5037985574" description="Solute-binding protein family 3/N-terminal domain-containing protein" evidence="2">
    <location>
        <begin position="22"/>
        <end position="248"/>
    </location>
</feature>
<dbReference type="PANTHER" id="PTHR35936">
    <property type="entry name" value="MEMBRANE-BOUND LYTIC MUREIN TRANSGLYCOSYLASE F"/>
    <property type="match status" value="1"/>
</dbReference>
<dbReference type="Gene3D" id="3.40.190.10">
    <property type="entry name" value="Periplasmic binding protein-like II"/>
    <property type="match status" value="2"/>
</dbReference>
<dbReference type="PANTHER" id="PTHR35936:SF25">
    <property type="entry name" value="ABC TRANSPORTER SUBSTRATE-BINDING PROTEIN"/>
    <property type="match status" value="1"/>
</dbReference>
<feature type="domain" description="Solute-binding protein family 3/N-terminal" evidence="3">
    <location>
        <begin position="30"/>
        <end position="248"/>
    </location>
</feature>
<dbReference type="Pfam" id="PF00497">
    <property type="entry name" value="SBP_bac_3"/>
    <property type="match status" value="1"/>
</dbReference>
<reference evidence="4" key="1">
    <citation type="journal article" date="2014" name="Int. J. Syst. Evol. Microbiol.">
        <title>Complete genome sequence of Corynebacterium casei LMG S-19264T (=DSM 44701T), isolated from a smear-ripened cheese.</title>
        <authorList>
            <consortium name="US DOE Joint Genome Institute (JGI-PGF)"/>
            <person name="Walter F."/>
            <person name="Albersmeier A."/>
            <person name="Kalinowski J."/>
            <person name="Ruckert C."/>
        </authorList>
    </citation>
    <scope>NUCLEOTIDE SEQUENCE</scope>
    <source>
        <strain evidence="4">CGMCC 1.15254</strain>
    </source>
</reference>
<proteinExistence type="predicted"/>
<keyword evidence="5" id="KW-1185">Reference proteome</keyword>
<evidence type="ECO:0000256" key="2">
    <source>
        <dbReference type="SAM" id="SignalP"/>
    </source>
</evidence>
<reference evidence="4" key="2">
    <citation type="submission" date="2020-09" db="EMBL/GenBank/DDBJ databases">
        <authorList>
            <person name="Sun Q."/>
            <person name="Zhou Y."/>
        </authorList>
    </citation>
    <scope>NUCLEOTIDE SEQUENCE</scope>
    <source>
        <strain evidence="4">CGMCC 1.15254</strain>
    </source>
</reference>
<evidence type="ECO:0000256" key="1">
    <source>
        <dbReference type="ARBA" id="ARBA00022729"/>
    </source>
</evidence>
<gene>
    <name evidence="4" type="ORF">GCM10011332_13080</name>
</gene>
<dbReference type="SUPFAM" id="SSF53850">
    <property type="entry name" value="Periplasmic binding protein-like II"/>
    <property type="match status" value="1"/>
</dbReference>
<dbReference type="EMBL" id="BMHV01000007">
    <property type="protein sequence ID" value="GGF60683.1"/>
    <property type="molecule type" value="Genomic_DNA"/>
</dbReference>
<evidence type="ECO:0000259" key="3">
    <source>
        <dbReference type="SMART" id="SM00062"/>
    </source>
</evidence>
<organism evidence="4 5">
    <name type="scientific">Terasakiella brassicae</name>
    <dbReference type="NCBI Taxonomy" id="1634917"/>
    <lineage>
        <taxon>Bacteria</taxon>
        <taxon>Pseudomonadati</taxon>
        <taxon>Pseudomonadota</taxon>
        <taxon>Alphaproteobacteria</taxon>
        <taxon>Rhodospirillales</taxon>
        <taxon>Terasakiellaceae</taxon>
        <taxon>Terasakiella</taxon>
    </lineage>
</organism>
<keyword evidence="1 2" id="KW-0732">Signal</keyword>
<dbReference type="RefSeq" id="WP_188662996.1">
    <property type="nucleotide sequence ID" value="NZ_BMHV01000007.1"/>
</dbReference>
<protein>
    <recommendedName>
        <fullName evidence="3">Solute-binding protein family 3/N-terminal domain-containing protein</fullName>
    </recommendedName>
</protein>
<accession>A0A917FAK5</accession>
<evidence type="ECO:0000313" key="5">
    <source>
        <dbReference type="Proteomes" id="UP000632498"/>
    </source>
</evidence>
<comment type="caution">
    <text evidence="4">The sequence shown here is derived from an EMBL/GenBank/DDBJ whole genome shotgun (WGS) entry which is preliminary data.</text>
</comment>
<name>A0A917FAK5_9PROT</name>
<dbReference type="AlphaFoldDB" id="A0A917FAK5"/>
<evidence type="ECO:0000313" key="4">
    <source>
        <dbReference type="EMBL" id="GGF60683.1"/>
    </source>
</evidence>
<dbReference type="Proteomes" id="UP000632498">
    <property type="component" value="Unassembled WGS sequence"/>
</dbReference>
<sequence length="248" mass="28567">MFLFSIRVLIAAFCIIGLAHASESMADQQKIYIVAEDFPPFDTTRPVEGAYAQDYDLVRRVFKEIGFDANITFLPWKRALRDIKEGRAAGILSCSQTQERAKYMYFRTPTSHFTNGFFYLADRNLPRPQTFEDVNSYDVASIEGHANMTQLRNAGLEPLTANDTKSALLMLEAGRFDYLYLNREITMAHLRKSGLAKRILFSPVSSEDVFFCFSKQYPHIEKIMDLFEQKLHEFRTKGTLHALQAKYK</sequence>
<feature type="signal peptide" evidence="2">
    <location>
        <begin position="1"/>
        <end position="21"/>
    </location>
</feature>
<dbReference type="InterPro" id="IPR001638">
    <property type="entry name" value="Solute-binding_3/MltF_N"/>
</dbReference>